<keyword evidence="1" id="KW-0479">Metal-binding</keyword>
<dbReference type="PANTHER" id="PTHR23422">
    <property type="entry name" value="DIPEPTIDYL PEPTIDASE III-RELATED"/>
    <property type="match status" value="1"/>
</dbReference>
<dbReference type="PANTHER" id="PTHR23422:SF11">
    <property type="entry name" value="DIPEPTIDYL PEPTIDASE 3"/>
    <property type="match status" value="1"/>
</dbReference>
<dbReference type="GeneID" id="100903368"/>
<evidence type="ECO:0000256" key="2">
    <source>
        <dbReference type="ARBA" id="ARBA00022801"/>
    </source>
</evidence>
<dbReference type="GO" id="GO:0005737">
    <property type="term" value="C:cytoplasm"/>
    <property type="evidence" value="ECO:0007669"/>
    <property type="project" value="TreeGrafter"/>
</dbReference>
<dbReference type="Proteomes" id="UP000694867">
    <property type="component" value="Unplaced"/>
</dbReference>
<dbReference type="Pfam" id="PF03571">
    <property type="entry name" value="Peptidase_M49"/>
    <property type="match status" value="1"/>
</dbReference>
<dbReference type="GO" id="GO:0008239">
    <property type="term" value="F:dipeptidyl-peptidase activity"/>
    <property type="evidence" value="ECO:0007669"/>
    <property type="project" value="TreeGrafter"/>
</dbReference>
<proteinExistence type="predicted"/>
<keyword evidence="3" id="KW-1185">Reference proteome</keyword>
<dbReference type="AlphaFoldDB" id="A0AAJ7WHN5"/>
<dbReference type="Gene3D" id="3.30.540.30">
    <property type="match status" value="2"/>
</dbReference>
<organism evidence="3 4">
    <name type="scientific">Galendromus occidentalis</name>
    <name type="common">western predatory mite</name>
    <dbReference type="NCBI Taxonomy" id="34638"/>
    <lineage>
        <taxon>Eukaryota</taxon>
        <taxon>Metazoa</taxon>
        <taxon>Ecdysozoa</taxon>
        <taxon>Arthropoda</taxon>
        <taxon>Chelicerata</taxon>
        <taxon>Arachnida</taxon>
        <taxon>Acari</taxon>
        <taxon>Parasitiformes</taxon>
        <taxon>Mesostigmata</taxon>
        <taxon>Gamasina</taxon>
        <taxon>Phytoseioidea</taxon>
        <taxon>Phytoseiidae</taxon>
        <taxon>Typhlodrominae</taxon>
        <taxon>Galendromus</taxon>
    </lineage>
</organism>
<name>A0AAJ7WHN5_9ACAR</name>
<evidence type="ECO:0000256" key="1">
    <source>
        <dbReference type="ARBA" id="ARBA00022723"/>
    </source>
</evidence>
<accession>A0AAJ7WHN5</accession>
<dbReference type="GO" id="GO:0046872">
    <property type="term" value="F:metal ion binding"/>
    <property type="evidence" value="ECO:0007669"/>
    <property type="project" value="UniProtKB-KW"/>
</dbReference>
<gene>
    <name evidence="4" type="primary">LOC100903368</name>
</gene>
<dbReference type="KEGG" id="goe:100903368"/>
<reference evidence="4" key="1">
    <citation type="submission" date="2025-08" db="UniProtKB">
        <authorList>
            <consortium name="RefSeq"/>
        </authorList>
    </citation>
    <scope>IDENTIFICATION</scope>
</reference>
<dbReference type="RefSeq" id="XP_028967456.1">
    <property type="nucleotide sequence ID" value="XM_029111623.1"/>
</dbReference>
<evidence type="ECO:0000313" key="4">
    <source>
        <dbReference type="RefSeq" id="XP_028967456.1"/>
    </source>
</evidence>
<protein>
    <submittedName>
        <fullName evidence="4">Dipeptidyl peptidase 3</fullName>
    </submittedName>
</protein>
<dbReference type="InterPro" id="IPR039461">
    <property type="entry name" value="Peptidase_M49"/>
</dbReference>
<evidence type="ECO:0000313" key="3">
    <source>
        <dbReference type="Proteomes" id="UP000694867"/>
    </source>
</evidence>
<sequence length="530" mass="59721">MQQIMIGNQYAVKTSNASGQFVNVRFASKLKESRSWAWEDYAEGRPWEVFTKVSLSRGAVSAILALIIGEIKLALQHSDDDHMSKSLELLVRSLESGDLELHVESGKEWVRALNQEVDTYMGFMENYRDPKNLQLEYSSFVGIEDRNRSRAFRELTTRSAELTSKLPWRRDFEPDVQQQGDVKSFSSLVVTSYVANVPPRGVNLPNYEEAKLVGQKNFNLANVVEGKANFLTLAFLNEEDSELLRRFYVEAFTIKVGIHELLGHGSGLLLRKDETGKPNFDENLIDPTTNSKASHWYTPGATFASVFGSIASAYEELRANSIALYLACDPEVMTIFGHEGQQAKEVCLAVYLSQVFKGLTALSYYDAKAGWLSAHAQSEFVILRALMERLPSFIDFEDVGHDDIKISINRTLIPAAAVEAFADFVQKIQIYRLTANHQAGTKLFRTYSEVDEKWSKLREVVVAKKAGVIEPSFVQGNIIQRGGNGAPVAYKWIDYPASCEGLLLSWKERFSRDELRAIQRAVEEYMAEDI</sequence>
<keyword evidence="2" id="KW-0378">Hydrolase</keyword>